<reference evidence="3" key="1">
    <citation type="submission" date="2013-10" db="EMBL/GenBank/DDBJ databases">
        <title>Genomic analysis of the causative agents of coccidiosis in chickens.</title>
        <authorList>
            <person name="Reid A.J."/>
            <person name="Blake D."/>
            <person name="Billington K."/>
            <person name="Browne H."/>
            <person name="Dunn M."/>
            <person name="Hung S."/>
            <person name="Kawahara F."/>
            <person name="Miranda-Saavedra D."/>
            <person name="Mourier T."/>
            <person name="Nagra H."/>
            <person name="Otto T.D."/>
            <person name="Rawlings N."/>
            <person name="Sanchez A."/>
            <person name="Sanders M."/>
            <person name="Subramaniam C."/>
            <person name="Tay Y."/>
            <person name="Dear P."/>
            <person name="Doerig C."/>
            <person name="Gruber A."/>
            <person name="Parkinson J."/>
            <person name="Shirley M."/>
            <person name="Wan K.L."/>
            <person name="Berriman M."/>
            <person name="Tomley F."/>
            <person name="Pain A."/>
        </authorList>
    </citation>
    <scope>NUCLEOTIDE SEQUENCE [LARGE SCALE GENOMIC DNA]</scope>
    <source>
        <strain evidence="3">Houghton</strain>
    </source>
</reference>
<feature type="region of interest" description="Disordered" evidence="2">
    <location>
        <begin position="697"/>
        <end position="740"/>
    </location>
</feature>
<accession>U6MG42</accession>
<feature type="compositionally biased region" description="Polar residues" evidence="2">
    <location>
        <begin position="441"/>
        <end position="464"/>
    </location>
</feature>
<reference evidence="3" key="2">
    <citation type="submission" date="2013-10" db="EMBL/GenBank/DDBJ databases">
        <authorList>
            <person name="Aslett M."/>
        </authorList>
    </citation>
    <scope>NUCLEOTIDE SEQUENCE [LARGE SCALE GENOMIC DNA]</scope>
    <source>
        <strain evidence="3">Houghton</strain>
    </source>
</reference>
<feature type="compositionally biased region" description="Basic and acidic residues" evidence="2">
    <location>
        <begin position="84"/>
        <end position="94"/>
    </location>
</feature>
<dbReference type="OrthoDB" id="350047at2759"/>
<dbReference type="GeneID" id="25473441"/>
<sequence>MSVSQLEALEATRLEVARATQEEITVRRKEKQELQSQLEAAQQLLHQQNSELQALKAKISQNAGLSTSLGKAARRPVYADQMQEETRPRPKDPAADSTIAECARLRLTLRAKDRQIRTLQTEVGELKQQHAHAQQQSEKQQQELLKLTQRLEVLRKSKAHFETKAARMAHALDEAGVILRREREEKALLLRLVYAHPLDGPEVPEKLQQQLQGEEGPPDKILKHLHQDEDKTNSNEPASDMQCSTQAVEGAKTESDELCSIDECKPASHSRLAAHHSQGQSPPAVESGHSSFVGTASPANAAKTLASPSKCKSSELSARQDQVILGAPFPSAESNGEQAVQQRTLHTPVGKPKLLSNNSCSKTELFEYCGSLPAHAAAAYRTMLLSEHPSGPKQFIETVKASCAESATRASQEHKHEESQPDLLPHHWQERAAHSGFPASLETSGPSILSTSQPPLWSQDASTETPRKVEGQRTQSSSNERLLYSNSLSWSLRPAESRCCPRRFAVGHQLEPCKSESAAGIQDADTYHEHQPRCKREAFLNTLRNATPCSVHCSCPTHPFTQTQEQSGLHNDCSCGACKPSRRTVAVLAASHGNSWDEGLKSSTAASHRASRSIDISNELPERHRSSSCVPGYCTLSPCSRDPARCPGNLEMHADCKDGKAPQPSHSEQEAPHSDSSRDVFRQKEYSPANFLVQPESVYRVRTGTARDSSQLRDPSNSTQCHSRPEESPTYPTERPKGAPAEGCAIHQMQLLQEEWTTTPPVSLTVCGRQQGLDIHMGRHGGSDSQQNAEFLLECSGAPQLSSCSTGCKAFAGLTDNNENPTISTILTGSTTLPSGKSPSVAYQHSCSSTSIAAAGDAGTPKASSPPSNTPSPESVQFSVSEDSRCFTPKDPASNWCMGEGACPRKANACIPDVLHRELNLDSADAVRAGTPAKSEGPIASTGDPTGLVMFGVQPSLSVLSIAARIIQRHWSQARYRLREKRKAAALKEFAVVRQTLEQQNDHRHSPPLLSPCGRTVKERCEVATKGCLQPGLPGRSRSAALVAQAATGASRSASLAPVTVTHGSSIEAPPKESPAPIKKVQSAKACISSHLSTLMSRRQSHSASEIFAANKSSSAAAFAKNDEAEETEKQDCHHSAKEECPKARSSSLHGSVCSCSDAEFAALLQEAEVHDRCKSPEHPGCSWDKYLSPKFSNAQESNADIAKQDRYSEACQILEGHEDKAHRRRSLPQVIAGNFVSPQPSLEALLLPHEAPSEVCNEASIEARRYLPAAPTGYAYVLSAEAMLDSSSASELDISKNQILHHCPLHLTANHKQVHQIQRQQ</sequence>
<name>U6MG42_9EIME</name>
<feature type="compositionally biased region" description="Basic and acidic residues" evidence="2">
    <location>
        <begin position="667"/>
        <end position="680"/>
    </location>
</feature>
<feature type="compositionally biased region" description="Polar residues" evidence="2">
    <location>
        <begin position="234"/>
        <end position="247"/>
    </location>
</feature>
<feature type="coiled-coil region" evidence="1">
    <location>
        <begin position="17"/>
        <end position="58"/>
    </location>
</feature>
<feature type="region of interest" description="Disordered" evidence="2">
    <location>
        <begin position="593"/>
        <end position="629"/>
    </location>
</feature>
<feature type="region of interest" description="Disordered" evidence="2">
    <location>
        <begin position="657"/>
        <end position="680"/>
    </location>
</feature>
<evidence type="ECO:0000256" key="2">
    <source>
        <dbReference type="SAM" id="MobiDB-lite"/>
    </source>
</evidence>
<keyword evidence="1" id="KW-0175">Coiled coil</keyword>
<protein>
    <submittedName>
        <fullName evidence="3">Uncharacterized protein</fullName>
    </submittedName>
</protein>
<dbReference type="Proteomes" id="UP000030754">
    <property type="component" value="Unassembled WGS sequence"/>
</dbReference>
<organism evidence="3 4">
    <name type="scientific">Eimeria necatrix</name>
    <dbReference type="NCBI Taxonomy" id="51315"/>
    <lineage>
        <taxon>Eukaryota</taxon>
        <taxon>Sar</taxon>
        <taxon>Alveolata</taxon>
        <taxon>Apicomplexa</taxon>
        <taxon>Conoidasida</taxon>
        <taxon>Coccidia</taxon>
        <taxon>Eucoccidiorida</taxon>
        <taxon>Eimeriorina</taxon>
        <taxon>Eimeriidae</taxon>
        <taxon>Eimeria</taxon>
    </lineage>
</organism>
<feature type="compositionally biased region" description="Low complexity" evidence="2">
    <location>
        <begin position="861"/>
        <end position="875"/>
    </location>
</feature>
<evidence type="ECO:0000313" key="4">
    <source>
        <dbReference type="Proteomes" id="UP000030754"/>
    </source>
</evidence>
<evidence type="ECO:0000256" key="1">
    <source>
        <dbReference type="SAM" id="Coils"/>
    </source>
</evidence>
<feature type="region of interest" description="Disordered" evidence="2">
    <location>
        <begin position="853"/>
        <end position="884"/>
    </location>
</feature>
<keyword evidence="4" id="KW-1185">Reference proteome</keyword>
<feature type="compositionally biased region" description="Polar residues" evidence="2">
    <location>
        <begin position="706"/>
        <end position="722"/>
    </location>
</feature>
<dbReference type="EMBL" id="HG722675">
    <property type="protein sequence ID" value="CDJ63011.1"/>
    <property type="molecule type" value="Genomic_DNA"/>
</dbReference>
<gene>
    <name evidence="3" type="ORF">ENH_00032770</name>
</gene>
<feature type="region of interest" description="Disordered" evidence="2">
    <location>
        <begin position="270"/>
        <end position="296"/>
    </location>
</feature>
<feature type="region of interest" description="Disordered" evidence="2">
    <location>
        <begin position="328"/>
        <end position="347"/>
    </location>
</feature>
<feature type="region of interest" description="Disordered" evidence="2">
    <location>
        <begin position="229"/>
        <end position="249"/>
    </location>
</feature>
<dbReference type="RefSeq" id="XP_013440373.1">
    <property type="nucleotide sequence ID" value="XM_013584919.1"/>
</dbReference>
<feature type="coiled-coil region" evidence="1">
    <location>
        <begin position="102"/>
        <end position="157"/>
    </location>
</feature>
<feature type="region of interest" description="Disordered" evidence="2">
    <location>
        <begin position="437"/>
        <end position="480"/>
    </location>
</feature>
<feature type="compositionally biased region" description="Polar residues" evidence="2">
    <location>
        <begin position="332"/>
        <end position="345"/>
    </location>
</feature>
<evidence type="ECO:0000313" key="3">
    <source>
        <dbReference type="EMBL" id="CDJ63011.1"/>
    </source>
</evidence>
<dbReference type="VEuPathDB" id="ToxoDB:ENH_00032770"/>
<feature type="region of interest" description="Disordered" evidence="2">
    <location>
        <begin position="64"/>
        <end position="96"/>
    </location>
</feature>
<proteinExistence type="predicted"/>